<proteinExistence type="predicted"/>
<dbReference type="EMBL" id="KV454499">
    <property type="protein sequence ID" value="ODV57898.1"/>
    <property type="molecule type" value="Genomic_DNA"/>
</dbReference>
<evidence type="ECO:0000313" key="2">
    <source>
        <dbReference type="Proteomes" id="UP000095038"/>
    </source>
</evidence>
<dbReference type="GeneID" id="30962671"/>
<keyword evidence="2" id="KW-1185">Reference proteome</keyword>
<dbReference type="AlphaFoldDB" id="A0A1D2V8G8"/>
<dbReference type="Proteomes" id="UP000095038">
    <property type="component" value="Unassembled WGS sequence"/>
</dbReference>
<reference evidence="2" key="1">
    <citation type="submission" date="2016-05" db="EMBL/GenBank/DDBJ databases">
        <title>Comparative genomics of biotechnologically important yeasts.</title>
        <authorList>
            <consortium name="DOE Joint Genome Institute"/>
            <person name="Riley R."/>
            <person name="Haridas S."/>
            <person name="Wolfe K.H."/>
            <person name="Lopes M.R."/>
            <person name="Hittinger C.T."/>
            <person name="Goker M."/>
            <person name="Salamov A."/>
            <person name="Wisecaver J."/>
            <person name="Long T.M."/>
            <person name="Aerts A.L."/>
            <person name="Barry K."/>
            <person name="Choi C."/>
            <person name="Clum A."/>
            <person name="Coughlan A.Y."/>
            <person name="Deshpande S."/>
            <person name="Douglass A.P."/>
            <person name="Hanson S.J."/>
            <person name="Klenk H.-P."/>
            <person name="Labutti K."/>
            <person name="Lapidus A."/>
            <person name="Lindquist E."/>
            <person name="Lipzen A."/>
            <person name="Meier-Kolthoff J.P."/>
            <person name="Ohm R.A."/>
            <person name="Otillar R.P."/>
            <person name="Pangilinan J."/>
            <person name="Peng Y."/>
            <person name="Rokas A."/>
            <person name="Rosa C.A."/>
            <person name="Scheuner C."/>
            <person name="Sibirny A.A."/>
            <person name="Slot J.C."/>
            <person name="Stielow J.B."/>
            <person name="Sun H."/>
            <person name="Kurtzman C.P."/>
            <person name="Blackwell M."/>
            <person name="Grigoriev I.V."/>
            <person name="Jeffries T.W."/>
        </authorList>
    </citation>
    <scope>NUCLEOTIDE SEQUENCE [LARGE SCALE GENOMIC DNA]</scope>
    <source>
        <strain evidence="2">DSM 1968</strain>
    </source>
</reference>
<dbReference type="RefSeq" id="XP_020044205.1">
    <property type="nucleotide sequence ID" value="XM_020189035.1"/>
</dbReference>
<gene>
    <name evidence="1" type="ORF">ASCRUDRAFT_131527</name>
</gene>
<evidence type="ECO:0000313" key="1">
    <source>
        <dbReference type="EMBL" id="ODV57898.1"/>
    </source>
</evidence>
<protein>
    <submittedName>
        <fullName evidence="1">Uncharacterized protein</fullName>
    </submittedName>
</protein>
<name>A0A1D2V8G8_9ASCO</name>
<organism evidence="1 2">
    <name type="scientific">Ascoidea rubescens DSM 1968</name>
    <dbReference type="NCBI Taxonomy" id="1344418"/>
    <lineage>
        <taxon>Eukaryota</taxon>
        <taxon>Fungi</taxon>
        <taxon>Dikarya</taxon>
        <taxon>Ascomycota</taxon>
        <taxon>Saccharomycotina</taxon>
        <taxon>Saccharomycetes</taxon>
        <taxon>Ascoideaceae</taxon>
        <taxon>Ascoidea</taxon>
    </lineage>
</organism>
<sequence length="84" mass="9269">MNGFYFSTINILFANQVPAFFFAASSSDASSAEWRLTQPTEFHKISYRDATGFANLLDSDAFTSGSGLTTSVFVINDPFNQPNR</sequence>
<dbReference type="InParanoid" id="A0A1D2V8G8"/>
<accession>A0A1D2V8G8</accession>